<feature type="transmembrane region" description="Helical" evidence="1">
    <location>
        <begin position="230"/>
        <end position="249"/>
    </location>
</feature>
<feature type="transmembrane region" description="Helical" evidence="1">
    <location>
        <begin position="200"/>
        <end position="218"/>
    </location>
</feature>
<evidence type="ECO:0000256" key="1">
    <source>
        <dbReference type="SAM" id="Phobius"/>
    </source>
</evidence>
<keyword evidence="1" id="KW-0472">Membrane</keyword>
<proteinExistence type="predicted"/>
<gene>
    <name evidence="3" type="ORF">HNQ60_002768</name>
</gene>
<feature type="transmembrane region" description="Helical" evidence="1">
    <location>
        <begin position="356"/>
        <end position="377"/>
    </location>
</feature>
<feature type="transmembrane region" description="Helical" evidence="1">
    <location>
        <begin position="105"/>
        <end position="123"/>
    </location>
</feature>
<keyword evidence="1" id="KW-1133">Transmembrane helix</keyword>
<name>A0A841HLD6_9GAMM</name>
<evidence type="ECO:0000259" key="2">
    <source>
        <dbReference type="Pfam" id="PF07786"/>
    </source>
</evidence>
<sequence length="396" mass="43920">MTQQVPGQAQLNRLGIARLDSVDMLRGFVIALMVLDHVRDYFHVHAFVFDPLDPARTSVALYATRWITHLCAPTFVFLSGVSIHLQRAQGKDTATLSRFLLSRGLWLVLLEFTLISFGFNFGFVLFAQVIYAIGVGMILLAALIWLPQRVVLAIGFLIVAGHNVLVPIDAQSLGSLAVLWRAAFEPGLVAGMPGFVAYPFIPWFGIMCVGYGLGGLFLKPEPERRRSTILLGTGALVLFVVLRLVNGYGDQLPWREYETSGRTLLSFFNVSKYPPSLLYVLATLGVSLLLMPLLERLRGTAASALLAFGRTPLFTYLLHVYIVHGSALLIGVALGFPAKIFCNFIVDPSRLVQAGWGFGLGIVYIVWFGTLLTLYPLSRWLAAVKRRRRDTWLSYI</sequence>
<dbReference type="PANTHER" id="PTHR40407:SF1">
    <property type="entry name" value="HEPARAN-ALPHA-GLUCOSAMINIDE N-ACETYLTRANSFERASE CATALYTIC DOMAIN-CONTAINING PROTEIN"/>
    <property type="match status" value="1"/>
</dbReference>
<accession>A0A841HLD6</accession>
<dbReference type="InterPro" id="IPR012429">
    <property type="entry name" value="HGSNAT_cat"/>
</dbReference>
<dbReference type="AlphaFoldDB" id="A0A841HLD6"/>
<feature type="transmembrane region" description="Helical" evidence="1">
    <location>
        <begin position="314"/>
        <end position="336"/>
    </location>
</feature>
<protein>
    <submittedName>
        <fullName evidence="3">Putative membrane protein</fullName>
    </submittedName>
</protein>
<feature type="transmembrane region" description="Helical" evidence="1">
    <location>
        <begin position="153"/>
        <end position="180"/>
    </location>
</feature>
<dbReference type="PANTHER" id="PTHR40407">
    <property type="entry name" value="MEMBRANE PROTEIN-LIKE PROTEIN"/>
    <property type="match status" value="1"/>
</dbReference>
<keyword evidence="4" id="KW-1185">Reference proteome</keyword>
<evidence type="ECO:0000313" key="3">
    <source>
        <dbReference type="EMBL" id="MBB6093887.1"/>
    </source>
</evidence>
<keyword evidence="1" id="KW-0812">Transmembrane</keyword>
<feature type="transmembrane region" description="Helical" evidence="1">
    <location>
        <begin position="276"/>
        <end position="294"/>
    </location>
</feature>
<feature type="domain" description="Heparan-alpha-glucosaminide N-acetyltransferase catalytic" evidence="2">
    <location>
        <begin position="18"/>
        <end position="225"/>
    </location>
</feature>
<feature type="transmembrane region" description="Helical" evidence="1">
    <location>
        <begin position="129"/>
        <end position="146"/>
    </location>
</feature>
<comment type="caution">
    <text evidence="3">The sequence shown here is derived from an EMBL/GenBank/DDBJ whole genome shotgun (WGS) entry which is preliminary data.</text>
</comment>
<dbReference type="RefSeq" id="WP_184332670.1">
    <property type="nucleotide sequence ID" value="NZ_JACHHZ010000003.1"/>
</dbReference>
<dbReference type="Pfam" id="PF07786">
    <property type="entry name" value="HGSNAT_cat"/>
    <property type="match status" value="1"/>
</dbReference>
<reference evidence="3 4" key="1">
    <citation type="submission" date="2020-08" db="EMBL/GenBank/DDBJ databases">
        <title>Genomic Encyclopedia of Type Strains, Phase IV (KMG-IV): sequencing the most valuable type-strain genomes for metagenomic binning, comparative biology and taxonomic classification.</title>
        <authorList>
            <person name="Goeker M."/>
        </authorList>
    </citation>
    <scope>NUCLEOTIDE SEQUENCE [LARGE SCALE GENOMIC DNA]</scope>
    <source>
        <strain evidence="3 4">DSM 26723</strain>
    </source>
</reference>
<evidence type="ECO:0000313" key="4">
    <source>
        <dbReference type="Proteomes" id="UP000588068"/>
    </source>
</evidence>
<dbReference type="Proteomes" id="UP000588068">
    <property type="component" value="Unassembled WGS sequence"/>
</dbReference>
<dbReference type="EMBL" id="JACHHZ010000003">
    <property type="protein sequence ID" value="MBB6093887.1"/>
    <property type="molecule type" value="Genomic_DNA"/>
</dbReference>
<organism evidence="3 4">
    <name type="scientific">Povalibacter uvarum</name>
    <dbReference type="NCBI Taxonomy" id="732238"/>
    <lineage>
        <taxon>Bacteria</taxon>
        <taxon>Pseudomonadati</taxon>
        <taxon>Pseudomonadota</taxon>
        <taxon>Gammaproteobacteria</taxon>
        <taxon>Steroidobacterales</taxon>
        <taxon>Steroidobacteraceae</taxon>
        <taxon>Povalibacter</taxon>
    </lineage>
</organism>